<gene>
    <name evidence="2" type="ORF">PLEPLA_LOCUS22997</name>
</gene>
<keyword evidence="1" id="KW-1133">Transmembrane helix</keyword>
<keyword evidence="1" id="KW-0472">Membrane</keyword>
<evidence type="ECO:0000313" key="3">
    <source>
        <dbReference type="Proteomes" id="UP001153269"/>
    </source>
</evidence>
<feature type="transmembrane region" description="Helical" evidence="1">
    <location>
        <begin position="22"/>
        <end position="40"/>
    </location>
</feature>
<keyword evidence="1" id="KW-0812">Transmembrane</keyword>
<name>A0A9N7UQP8_PLEPL</name>
<dbReference type="AlphaFoldDB" id="A0A9N7UQP8"/>
<organism evidence="2 3">
    <name type="scientific">Pleuronectes platessa</name>
    <name type="common">European plaice</name>
    <dbReference type="NCBI Taxonomy" id="8262"/>
    <lineage>
        <taxon>Eukaryota</taxon>
        <taxon>Metazoa</taxon>
        <taxon>Chordata</taxon>
        <taxon>Craniata</taxon>
        <taxon>Vertebrata</taxon>
        <taxon>Euteleostomi</taxon>
        <taxon>Actinopterygii</taxon>
        <taxon>Neopterygii</taxon>
        <taxon>Teleostei</taxon>
        <taxon>Neoteleostei</taxon>
        <taxon>Acanthomorphata</taxon>
        <taxon>Carangaria</taxon>
        <taxon>Pleuronectiformes</taxon>
        <taxon>Pleuronectoidei</taxon>
        <taxon>Pleuronectidae</taxon>
        <taxon>Pleuronectes</taxon>
    </lineage>
</organism>
<keyword evidence="3" id="KW-1185">Reference proteome</keyword>
<dbReference type="EMBL" id="CADEAL010001707">
    <property type="protein sequence ID" value="CAB1434893.1"/>
    <property type="molecule type" value="Genomic_DNA"/>
</dbReference>
<accession>A0A9N7UQP8</accession>
<protein>
    <submittedName>
        <fullName evidence="2">Uncharacterized protein</fullName>
    </submittedName>
</protein>
<sequence>MTVTGCFFGGDWSSPGVSVPDISIIIIIITIIIITSRGCIITPHRMLSKENPRGVCYSCVSMMPEDYGPSQHYGPIPDHHGPVSVLHAPLRMPGGGYTTLADATWLRPGSDVGAEK</sequence>
<reference evidence="2" key="1">
    <citation type="submission" date="2020-03" db="EMBL/GenBank/DDBJ databases">
        <authorList>
            <person name="Weist P."/>
        </authorList>
    </citation>
    <scope>NUCLEOTIDE SEQUENCE</scope>
</reference>
<comment type="caution">
    <text evidence="2">The sequence shown here is derived from an EMBL/GenBank/DDBJ whole genome shotgun (WGS) entry which is preliminary data.</text>
</comment>
<evidence type="ECO:0000313" key="2">
    <source>
        <dbReference type="EMBL" id="CAB1434893.1"/>
    </source>
</evidence>
<dbReference type="Proteomes" id="UP001153269">
    <property type="component" value="Unassembled WGS sequence"/>
</dbReference>
<proteinExistence type="predicted"/>
<evidence type="ECO:0000256" key="1">
    <source>
        <dbReference type="SAM" id="Phobius"/>
    </source>
</evidence>